<feature type="compositionally biased region" description="Polar residues" evidence="18">
    <location>
        <begin position="445"/>
        <end position="459"/>
    </location>
</feature>
<dbReference type="InterPro" id="IPR025654">
    <property type="entry name" value="PEX2/10"/>
</dbReference>
<dbReference type="OrthoDB" id="1701437at2759"/>
<evidence type="ECO:0000256" key="18">
    <source>
        <dbReference type="SAM" id="MobiDB-lite"/>
    </source>
</evidence>
<keyword evidence="9" id="KW-0833">Ubl conjugation pathway</keyword>
<keyword evidence="13" id="KW-0472">Membrane</keyword>
<evidence type="ECO:0000256" key="2">
    <source>
        <dbReference type="ARBA" id="ARBA00004906"/>
    </source>
</evidence>
<evidence type="ECO:0000256" key="3">
    <source>
        <dbReference type="ARBA" id="ARBA00008704"/>
    </source>
</evidence>
<dbReference type="PANTHER" id="PTHR48178">
    <property type="entry name" value="PEROXISOME BIOGENESIS FACTOR 2"/>
    <property type="match status" value="1"/>
</dbReference>
<dbReference type="GO" id="GO:0016562">
    <property type="term" value="P:protein import into peroxisome matrix, receptor recycling"/>
    <property type="evidence" value="ECO:0007669"/>
    <property type="project" value="UniProtKB-ARBA"/>
</dbReference>
<comment type="pathway">
    <text evidence="2">Protein modification; protein ubiquitination.</text>
</comment>
<evidence type="ECO:0000256" key="10">
    <source>
        <dbReference type="ARBA" id="ARBA00022833"/>
    </source>
</evidence>
<evidence type="ECO:0000256" key="4">
    <source>
        <dbReference type="ARBA" id="ARBA00022448"/>
    </source>
</evidence>
<dbReference type="GO" id="GO:0008270">
    <property type="term" value="F:zinc ion binding"/>
    <property type="evidence" value="ECO:0007669"/>
    <property type="project" value="UniProtKB-KW"/>
</dbReference>
<comment type="similarity">
    <text evidence="3">Belongs to the pex2/pex10/pex12 family.</text>
</comment>
<evidence type="ECO:0000256" key="1">
    <source>
        <dbReference type="ARBA" id="ARBA00004585"/>
    </source>
</evidence>
<evidence type="ECO:0000313" key="20">
    <source>
        <dbReference type="EMBL" id="EPS93545.1"/>
    </source>
</evidence>
<evidence type="ECO:0000256" key="6">
    <source>
        <dbReference type="ARBA" id="ARBA00022692"/>
    </source>
</evidence>
<keyword evidence="8" id="KW-0863">Zinc-finger</keyword>
<keyword evidence="4" id="KW-0813">Transport</keyword>
<evidence type="ECO:0000256" key="14">
    <source>
        <dbReference type="ARBA" id="ARBA00023140"/>
    </source>
</evidence>
<dbReference type="Pfam" id="PF04757">
    <property type="entry name" value="Pex2_Pex12"/>
    <property type="match status" value="1"/>
</dbReference>
<evidence type="ECO:0000256" key="8">
    <source>
        <dbReference type="ARBA" id="ARBA00022771"/>
    </source>
</evidence>
<evidence type="ECO:0000256" key="11">
    <source>
        <dbReference type="ARBA" id="ARBA00022927"/>
    </source>
</evidence>
<dbReference type="HOGENOM" id="CLU_024591_0_0_1"/>
<keyword evidence="10" id="KW-0862">Zinc</keyword>
<evidence type="ECO:0000256" key="15">
    <source>
        <dbReference type="ARBA" id="ARBA00032511"/>
    </source>
</evidence>
<proteinExistence type="inferred from homology"/>
<evidence type="ECO:0000256" key="16">
    <source>
        <dbReference type="ARBA" id="ARBA00034438"/>
    </source>
</evidence>
<dbReference type="EMBL" id="KE504269">
    <property type="protein sequence ID" value="EPS93545.1"/>
    <property type="molecule type" value="Genomic_DNA"/>
</dbReference>
<protein>
    <recommendedName>
        <fullName evidence="17">RING-type E3 ubiquitin transferase (cysteine targeting)</fullName>
        <ecNumber evidence="17">2.3.2.36</ecNumber>
    </recommendedName>
    <alternativeName>
        <fullName evidence="15">Peroxin-2</fullName>
    </alternativeName>
</protein>
<evidence type="ECO:0000256" key="17">
    <source>
        <dbReference type="ARBA" id="ARBA00034523"/>
    </source>
</evidence>
<name>S8EV37_FOMSC</name>
<dbReference type="PROSITE" id="PS00518">
    <property type="entry name" value="ZF_RING_1"/>
    <property type="match status" value="1"/>
</dbReference>
<feature type="compositionally biased region" description="Acidic residues" evidence="18">
    <location>
        <begin position="420"/>
        <end position="442"/>
    </location>
</feature>
<evidence type="ECO:0000256" key="7">
    <source>
        <dbReference type="ARBA" id="ARBA00022723"/>
    </source>
</evidence>
<dbReference type="GO" id="GO:0005778">
    <property type="term" value="C:peroxisomal membrane"/>
    <property type="evidence" value="ECO:0007669"/>
    <property type="project" value="UniProtKB-SubCell"/>
</dbReference>
<dbReference type="InterPro" id="IPR006845">
    <property type="entry name" value="Pex_N"/>
</dbReference>
<dbReference type="AlphaFoldDB" id="S8EV37"/>
<organism evidence="20 21">
    <name type="scientific">Fomitopsis schrenkii</name>
    <name type="common">Brown rot fungus</name>
    <dbReference type="NCBI Taxonomy" id="2126942"/>
    <lineage>
        <taxon>Eukaryota</taxon>
        <taxon>Fungi</taxon>
        <taxon>Dikarya</taxon>
        <taxon>Basidiomycota</taxon>
        <taxon>Agaricomycotina</taxon>
        <taxon>Agaricomycetes</taxon>
        <taxon>Polyporales</taxon>
        <taxon>Fomitopsis</taxon>
    </lineage>
</organism>
<dbReference type="eggNOG" id="KOG2879">
    <property type="taxonomic scope" value="Eukaryota"/>
</dbReference>
<dbReference type="InterPro" id="IPR017907">
    <property type="entry name" value="Znf_RING_CS"/>
</dbReference>
<dbReference type="EC" id="2.3.2.36" evidence="17"/>
<dbReference type="GO" id="GO:0061630">
    <property type="term" value="F:ubiquitin protein ligase activity"/>
    <property type="evidence" value="ECO:0007669"/>
    <property type="project" value="UniProtKB-EC"/>
</dbReference>
<dbReference type="STRING" id="743788.S8EV37"/>
<keyword evidence="5" id="KW-0808">Transferase</keyword>
<dbReference type="Proteomes" id="UP000015241">
    <property type="component" value="Unassembled WGS sequence"/>
</dbReference>
<evidence type="ECO:0000256" key="12">
    <source>
        <dbReference type="ARBA" id="ARBA00022989"/>
    </source>
</evidence>
<keyword evidence="11" id="KW-0653">Protein transport</keyword>
<comment type="catalytic activity">
    <reaction evidence="16">
        <text>[E2 ubiquitin-conjugating enzyme]-S-ubiquitinyl-L-cysteine + [acceptor protein]-L-cysteine = [E2 ubiquitin-conjugating enzyme]-L-cysteine + [acceptor protein]-S-ubiquitinyl-L-cysteine.</text>
        <dbReference type="EC" id="2.3.2.36"/>
    </reaction>
</comment>
<keyword evidence="6" id="KW-0812">Transmembrane</keyword>
<keyword evidence="21" id="KW-1185">Reference proteome</keyword>
<feature type="region of interest" description="Disordered" evidence="18">
    <location>
        <begin position="414"/>
        <end position="459"/>
    </location>
</feature>
<accession>S8EV37</accession>
<keyword evidence="14" id="KW-0576">Peroxisome</keyword>
<reference evidence="20 21" key="1">
    <citation type="journal article" date="2012" name="Science">
        <title>The Paleozoic origin of enzymatic lignin decomposition reconstructed from 31 fungal genomes.</title>
        <authorList>
            <person name="Floudas D."/>
            <person name="Binder M."/>
            <person name="Riley R."/>
            <person name="Barry K."/>
            <person name="Blanchette R.A."/>
            <person name="Henrissat B."/>
            <person name="Martinez A.T."/>
            <person name="Otillar R."/>
            <person name="Spatafora J.W."/>
            <person name="Yadav J.S."/>
            <person name="Aerts A."/>
            <person name="Benoit I."/>
            <person name="Boyd A."/>
            <person name="Carlson A."/>
            <person name="Copeland A."/>
            <person name="Coutinho P.M."/>
            <person name="de Vries R.P."/>
            <person name="Ferreira P."/>
            <person name="Findley K."/>
            <person name="Foster B."/>
            <person name="Gaskell J."/>
            <person name="Glotzer D."/>
            <person name="Gorecki P."/>
            <person name="Heitman J."/>
            <person name="Hesse C."/>
            <person name="Hori C."/>
            <person name="Igarashi K."/>
            <person name="Jurgens J.A."/>
            <person name="Kallen N."/>
            <person name="Kersten P."/>
            <person name="Kohler A."/>
            <person name="Kuees U."/>
            <person name="Kumar T.K.A."/>
            <person name="Kuo A."/>
            <person name="LaButti K."/>
            <person name="Larrondo L.F."/>
            <person name="Lindquist E."/>
            <person name="Ling A."/>
            <person name="Lombard V."/>
            <person name="Lucas S."/>
            <person name="Lundell T."/>
            <person name="Martin R."/>
            <person name="McLaughlin D.J."/>
            <person name="Morgenstern I."/>
            <person name="Morin E."/>
            <person name="Murat C."/>
            <person name="Nagy L.G."/>
            <person name="Nolan M."/>
            <person name="Ohm R.A."/>
            <person name="Patyshakuliyeva A."/>
            <person name="Rokas A."/>
            <person name="Ruiz-Duenas F.J."/>
            <person name="Sabat G."/>
            <person name="Salamov A."/>
            <person name="Samejima M."/>
            <person name="Schmutz J."/>
            <person name="Slot J.C."/>
            <person name="St John F."/>
            <person name="Stenlid J."/>
            <person name="Sun H."/>
            <person name="Sun S."/>
            <person name="Syed K."/>
            <person name="Tsang A."/>
            <person name="Wiebenga A."/>
            <person name="Young D."/>
            <person name="Pisabarro A."/>
            <person name="Eastwood D.C."/>
            <person name="Martin F."/>
            <person name="Cullen D."/>
            <person name="Grigoriev I.V."/>
            <person name="Hibbett D.S."/>
        </authorList>
    </citation>
    <scope>NUCLEOTIDE SEQUENCE</scope>
    <source>
        <strain evidence="21">FP-58527</strain>
    </source>
</reference>
<dbReference type="PANTHER" id="PTHR48178:SF1">
    <property type="entry name" value="PEROXISOME BIOGENESIS FACTOR 2"/>
    <property type="match status" value="1"/>
</dbReference>
<dbReference type="InterPro" id="IPR001841">
    <property type="entry name" value="Znf_RING"/>
</dbReference>
<evidence type="ECO:0000256" key="13">
    <source>
        <dbReference type="ARBA" id="ARBA00023136"/>
    </source>
</evidence>
<evidence type="ECO:0000259" key="19">
    <source>
        <dbReference type="SMART" id="SM00184"/>
    </source>
</evidence>
<feature type="domain" description="RING-type" evidence="19">
    <location>
        <begin position="303"/>
        <end position="403"/>
    </location>
</feature>
<feature type="region of interest" description="Disordered" evidence="18">
    <location>
        <begin position="329"/>
        <end position="357"/>
    </location>
</feature>
<dbReference type="GO" id="GO:0016567">
    <property type="term" value="P:protein ubiquitination"/>
    <property type="evidence" value="ECO:0007669"/>
    <property type="project" value="UniProtKB-ARBA"/>
</dbReference>
<gene>
    <name evidence="20" type="ORF">FOMPIDRAFT_1039052</name>
</gene>
<feature type="compositionally biased region" description="Low complexity" evidence="18">
    <location>
        <begin position="329"/>
        <end position="344"/>
    </location>
</feature>
<evidence type="ECO:0000256" key="5">
    <source>
        <dbReference type="ARBA" id="ARBA00022679"/>
    </source>
</evidence>
<keyword evidence="7" id="KW-0479">Metal-binding</keyword>
<keyword evidence="12" id="KW-1133">Transmembrane helix</keyword>
<evidence type="ECO:0000256" key="9">
    <source>
        <dbReference type="ARBA" id="ARBA00022786"/>
    </source>
</evidence>
<dbReference type="SMART" id="SM00184">
    <property type="entry name" value="RING"/>
    <property type="match status" value="1"/>
</dbReference>
<dbReference type="InParanoid" id="S8EV37"/>
<comment type="subcellular location">
    <subcellularLocation>
        <location evidence="1">Peroxisome membrane</location>
        <topology evidence="1">Multi-pass membrane protein</topology>
    </subcellularLocation>
</comment>
<evidence type="ECO:0000313" key="21">
    <source>
        <dbReference type="Proteomes" id="UP000015241"/>
    </source>
</evidence>
<sequence>MSSSSSSSIPSSWQQAWENAQPQLTRIRESLSASPGPSPRTIRVGQLDAELLDQELVQLLKDPLVKALSLVNSAWKSRFEPELVLLIQAVLYKLSFWNLGTSYGARLQGLKYIHAGSQSSRTTASGLSYRVLLAHGSLTVLLPYVHTRIRAHALSQAWPDAPSSDKRRKAWELLTRIESTHSLLGLFNFIAFLWDGRYRTTVDRLLQLRLIPARRLARREVSYEFMNRQMVWHAFTEFLLFLLPLINTRALRRRLINALSSIPSPAALLPGPIRSMAGLSVSPDKAEKQIRRGKYWALAPEQCAICAENASTNLSDPASALESRAAMPTYSTAAPTSSDASTSAELSASPSDDTPPAYPIHNPYVTSCGHVYCYYCVSEQVMRAAEERTGVGAGGRQWECLRCAAGVGGAERLEARAEGPEYESGVEDLESSPEFGSEDIDYSEMSGSVGTYSESGLSE</sequence>